<evidence type="ECO:0000313" key="2">
    <source>
        <dbReference type="Proteomes" id="UP000727407"/>
    </source>
</evidence>
<accession>A0A8J4WSQ3</accession>
<feature type="non-terminal residue" evidence="1">
    <location>
        <position position="59"/>
    </location>
</feature>
<evidence type="ECO:0000313" key="1">
    <source>
        <dbReference type="EMBL" id="KAF5891674.1"/>
    </source>
</evidence>
<dbReference type="AlphaFoldDB" id="A0A8J4WSQ3"/>
<organism evidence="1 2">
    <name type="scientific">Clarias magur</name>
    <name type="common">Asian catfish</name>
    <name type="synonym">Macropteronotus magur</name>
    <dbReference type="NCBI Taxonomy" id="1594786"/>
    <lineage>
        <taxon>Eukaryota</taxon>
        <taxon>Metazoa</taxon>
        <taxon>Chordata</taxon>
        <taxon>Craniata</taxon>
        <taxon>Vertebrata</taxon>
        <taxon>Euteleostomi</taxon>
        <taxon>Actinopterygii</taxon>
        <taxon>Neopterygii</taxon>
        <taxon>Teleostei</taxon>
        <taxon>Ostariophysi</taxon>
        <taxon>Siluriformes</taxon>
        <taxon>Clariidae</taxon>
        <taxon>Clarias</taxon>
    </lineage>
</organism>
<comment type="caution">
    <text evidence="1">The sequence shown here is derived from an EMBL/GenBank/DDBJ whole genome shotgun (WGS) entry which is preliminary data.</text>
</comment>
<dbReference type="Proteomes" id="UP000727407">
    <property type="component" value="Unassembled WGS sequence"/>
</dbReference>
<feature type="non-terminal residue" evidence="1">
    <location>
        <position position="1"/>
    </location>
</feature>
<name>A0A8J4WSQ3_CLAMG</name>
<keyword evidence="2" id="KW-1185">Reference proteome</keyword>
<proteinExistence type="predicted"/>
<gene>
    <name evidence="1" type="ORF">DAT39_018626</name>
</gene>
<sequence>CVSQSESAQFSGSQSGVVSELVAHHAFSCRVPGHGRHPHQAQCEPAQSAGVFPQLTLHQ</sequence>
<dbReference type="EMBL" id="QNUK01000561">
    <property type="protein sequence ID" value="KAF5891674.1"/>
    <property type="molecule type" value="Genomic_DNA"/>
</dbReference>
<reference evidence="1" key="1">
    <citation type="submission" date="2020-07" db="EMBL/GenBank/DDBJ databases">
        <title>Clarias magur genome sequencing, assembly and annotation.</title>
        <authorList>
            <person name="Kushwaha B."/>
            <person name="Kumar R."/>
            <person name="Das P."/>
            <person name="Joshi C.G."/>
            <person name="Kumar D."/>
            <person name="Nagpure N.S."/>
            <person name="Pandey M."/>
            <person name="Agarwal S."/>
            <person name="Srivastava S."/>
            <person name="Singh M."/>
            <person name="Sahoo L."/>
            <person name="Jayasankar P."/>
            <person name="Meher P.K."/>
            <person name="Koringa P.G."/>
            <person name="Iquebal M.A."/>
            <person name="Das S.P."/>
            <person name="Bit A."/>
            <person name="Patnaik S."/>
            <person name="Patel N."/>
            <person name="Shah T.M."/>
            <person name="Hinsu A."/>
            <person name="Jena J.K."/>
        </authorList>
    </citation>
    <scope>NUCLEOTIDE SEQUENCE</scope>
    <source>
        <strain evidence="1">CIFAMagur01</strain>
        <tissue evidence="1">Testis</tissue>
    </source>
</reference>
<protein>
    <submittedName>
        <fullName evidence="1">Uncharacterized protein</fullName>
    </submittedName>
</protein>